<dbReference type="AlphaFoldDB" id="A0A167Q4F2"/>
<dbReference type="SUPFAM" id="SSF56601">
    <property type="entry name" value="beta-lactamase/transpeptidase-like"/>
    <property type="match status" value="1"/>
</dbReference>
<evidence type="ECO:0000256" key="2">
    <source>
        <dbReference type="SAM" id="MobiDB-lite"/>
    </source>
</evidence>
<evidence type="ECO:0000313" key="5">
    <source>
        <dbReference type="Proteomes" id="UP000076744"/>
    </source>
</evidence>
<dbReference type="Pfam" id="PF00144">
    <property type="entry name" value="Beta-lactamase"/>
    <property type="match status" value="1"/>
</dbReference>
<accession>A0A167Q4F2</accession>
<dbReference type="InterPro" id="IPR012338">
    <property type="entry name" value="Beta-lactam/transpept-like"/>
</dbReference>
<evidence type="ECO:0000313" key="4">
    <source>
        <dbReference type="EMBL" id="OAA57276.1"/>
    </source>
</evidence>
<dbReference type="RefSeq" id="XP_018702078.1">
    <property type="nucleotide sequence ID" value="XM_018850800.1"/>
</dbReference>
<gene>
    <name evidence="4" type="ORF">ISF_07197</name>
</gene>
<feature type="compositionally biased region" description="Pro residues" evidence="2">
    <location>
        <begin position="586"/>
        <end position="599"/>
    </location>
</feature>
<evidence type="ECO:0000256" key="1">
    <source>
        <dbReference type="ARBA" id="ARBA00038215"/>
    </source>
</evidence>
<organism evidence="4 5">
    <name type="scientific">Cordyceps fumosorosea (strain ARSEF 2679)</name>
    <name type="common">Isaria fumosorosea</name>
    <dbReference type="NCBI Taxonomy" id="1081104"/>
    <lineage>
        <taxon>Eukaryota</taxon>
        <taxon>Fungi</taxon>
        <taxon>Dikarya</taxon>
        <taxon>Ascomycota</taxon>
        <taxon>Pezizomycotina</taxon>
        <taxon>Sordariomycetes</taxon>
        <taxon>Hypocreomycetidae</taxon>
        <taxon>Hypocreales</taxon>
        <taxon>Cordycipitaceae</taxon>
        <taxon>Cordyceps</taxon>
    </lineage>
</organism>
<feature type="region of interest" description="Disordered" evidence="2">
    <location>
        <begin position="295"/>
        <end position="317"/>
    </location>
</feature>
<comment type="caution">
    <text evidence="4">The sequence shown here is derived from an EMBL/GenBank/DDBJ whole genome shotgun (WGS) entry which is preliminary data.</text>
</comment>
<dbReference type="STRING" id="1081104.A0A167Q4F2"/>
<evidence type="ECO:0000259" key="3">
    <source>
        <dbReference type="Pfam" id="PF00144"/>
    </source>
</evidence>
<dbReference type="PANTHER" id="PTHR46825:SF9">
    <property type="entry name" value="BETA-LACTAMASE-RELATED DOMAIN-CONTAINING PROTEIN"/>
    <property type="match status" value="1"/>
</dbReference>
<feature type="region of interest" description="Disordered" evidence="2">
    <location>
        <begin position="582"/>
        <end position="633"/>
    </location>
</feature>
<proteinExistence type="inferred from homology"/>
<dbReference type="Gene3D" id="3.40.710.10">
    <property type="entry name" value="DD-peptidase/beta-lactamase superfamily"/>
    <property type="match status" value="1"/>
</dbReference>
<dbReference type="GeneID" id="30023489"/>
<dbReference type="InterPro" id="IPR001466">
    <property type="entry name" value="Beta-lactam-related"/>
</dbReference>
<feature type="region of interest" description="Disordered" evidence="2">
    <location>
        <begin position="545"/>
        <end position="570"/>
    </location>
</feature>
<dbReference type="InterPro" id="IPR050491">
    <property type="entry name" value="AmpC-like"/>
</dbReference>
<keyword evidence="5" id="KW-1185">Reference proteome</keyword>
<dbReference type="EMBL" id="AZHB01000020">
    <property type="protein sequence ID" value="OAA57276.1"/>
    <property type="molecule type" value="Genomic_DNA"/>
</dbReference>
<dbReference type="Proteomes" id="UP000076744">
    <property type="component" value="Unassembled WGS sequence"/>
</dbReference>
<comment type="similarity">
    <text evidence="1">Belongs to the peptidase S12 family.</text>
</comment>
<name>A0A167Q4F2_CORFA</name>
<dbReference type="OrthoDB" id="5946976at2759"/>
<feature type="compositionally biased region" description="Low complexity" evidence="2">
    <location>
        <begin position="616"/>
        <end position="629"/>
    </location>
</feature>
<protein>
    <submittedName>
        <fullName evidence="4">Beta-lactamase/transpeptidase-like protein</fullName>
    </submittedName>
</protein>
<reference evidence="4 5" key="1">
    <citation type="journal article" date="2016" name="Genome Biol. Evol.">
        <title>Divergent and convergent evolution of fungal pathogenicity.</title>
        <authorList>
            <person name="Shang Y."/>
            <person name="Xiao G."/>
            <person name="Zheng P."/>
            <person name="Cen K."/>
            <person name="Zhan S."/>
            <person name="Wang C."/>
        </authorList>
    </citation>
    <scope>NUCLEOTIDE SEQUENCE [LARGE SCALE GENOMIC DNA]</scope>
    <source>
        <strain evidence="4 5">ARSEF 2679</strain>
    </source>
</reference>
<feature type="domain" description="Beta-lactamase-related" evidence="3">
    <location>
        <begin position="34"/>
        <end position="280"/>
    </location>
</feature>
<sequence length="822" mass="90592">MISTGDHKAAFPRGWDTPISSIVRDDFVLQDEWAMAHVTLEDAVSHRSGMPRHAMAWLGTEEPDDRNCSSRSNKTNQAAVRNLRNLPRTVEPRVVFQYGDLMYITLSHVVETVTDAWLGDVLRRRIWQPLGMRSTYLSYRDARRSSCRLATGYFWDDEAGEYVAVDKDRAQFSSGAAGVISSAADYAKWVRCLLRGAAPFSEATHRDIRTPRMLQQGPGGGMLPGGWGVGGSYSLGWEVATFHGQDVYKHDGGTQGFGANVLWMPGVRFGVVTFANAADTGNIVEELLTQRLMEDRLGVPPQDRRDDGQEAREELKQRKRDFDNATGIIYANRGADPPSFAVDYNLLAGTYSHPGYGAYTFSVEKSTIAGGRASGKSSSPQQQLVAIREDLIVPSRMVLRHVVGAYWVAYVLPVVGSDLSRSFYAAKFEMGVDGKPRALEVTWRAATDRLSGVATRFERVVVGGGLFMSLKQSDITGGRHNCDPVQLMHIIASSIMGFESLCIGSPACAAVARRRQATYRNSLNAHTPCKQANTVSAALARRRRRPLPVKKAKQQQQQQQPEEPQPQPQQAVLVPSYRPGAEFFVLPPPPPPPLPPPFAPETMSTAEADGPSTGAQQEKQQQQQQQLPPQLTPTPFPPTVVSQELIQQLHLDANALYVILSNQSANNVCHWVLYLHISARLGWAFHISNLGVVPGTWEYRCDESCDMTYSPTAVAAVKVAGDMVPEMHDALRRRIGLHGGRPPVVRLEDTPRFGQLSCRTWVLQALYELDNEGYISVLPGYLVEDVAEEAASLAAANRALLRMSRAQVSELRKEINSACCAL</sequence>
<dbReference type="PANTHER" id="PTHR46825">
    <property type="entry name" value="D-ALANYL-D-ALANINE-CARBOXYPEPTIDASE/ENDOPEPTIDASE AMPH"/>
    <property type="match status" value="1"/>
</dbReference>